<proteinExistence type="predicted"/>
<keyword evidence="2" id="KW-0472">Membrane</keyword>
<evidence type="ECO:0000256" key="1">
    <source>
        <dbReference type="ARBA" id="ARBA00022593"/>
    </source>
</evidence>
<dbReference type="GO" id="GO:0005778">
    <property type="term" value="C:peroxisomal membrane"/>
    <property type="evidence" value="ECO:0007669"/>
    <property type="project" value="UniProtKB-SubCell"/>
</dbReference>
<evidence type="ECO:0000313" key="6">
    <source>
        <dbReference type="EMBL" id="KAK1746188.1"/>
    </source>
</evidence>
<feature type="compositionally biased region" description="Pro residues" evidence="5">
    <location>
        <begin position="39"/>
        <end position="48"/>
    </location>
</feature>
<evidence type="ECO:0000256" key="4">
    <source>
        <dbReference type="ARBA" id="ARBA00046271"/>
    </source>
</evidence>
<evidence type="ECO:0000313" key="7">
    <source>
        <dbReference type="Proteomes" id="UP001224775"/>
    </source>
</evidence>
<dbReference type="EMBL" id="JATAAI010000004">
    <property type="protein sequence ID" value="KAK1746188.1"/>
    <property type="molecule type" value="Genomic_DNA"/>
</dbReference>
<dbReference type="InterPro" id="IPR008733">
    <property type="entry name" value="PEX11"/>
</dbReference>
<keyword evidence="1" id="KW-0962">Peroxisome biogenesis</keyword>
<dbReference type="GO" id="GO:0016559">
    <property type="term" value="P:peroxisome fission"/>
    <property type="evidence" value="ECO:0007669"/>
    <property type="project" value="InterPro"/>
</dbReference>
<keyword evidence="7" id="KW-1185">Reference proteome</keyword>
<evidence type="ECO:0000256" key="5">
    <source>
        <dbReference type="SAM" id="MobiDB-lite"/>
    </source>
</evidence>
<comment type="caution">
    <text evidence="6">The sequence shown here is derived from an EMBL/GenBank/DDBJ whole genome shotgun (WGS) entry which is preliminary data.</text>
</comment>
<comment type="subcellular location">
    <subcellularLocation>
        <location evidence="4">Peroxisome membrane</location>
    </subcellularLocation>
</comment>
<reference evidence="6" key="1">
    <citation type="submission" date="2023-06" db="EMBL/GenBank/DDBJ databases">
        <title>Survivors Of The Sea: Transcriptome response of Skeletonema marinoi to long-term dormancy.</title>
        <authorList>
            <person name="Pinder M.I.M."/>
            <person name="Kourtchenko O."/>
            <person name="Robertson E.K."/>
            <person name="Larsson T."/>
            <person name="Maumus F."/>
            <person name="Osuna-Cruz C.M."/>
            <person name="Vancaester E."/>
            <person name="Stenow R."/>
            <person name="Vandepoele K."/>
            <person name="Ploug H."/>
            <person name="Bruchert V."/>
            <person name="Godhe A."/>
            <person name="Topel M."/>
        </authorList>
    </citation>
    <scope>NUCLEOTIDE SEQUENCE</scope>
    <source>
        <strain evidence="6">R05AC</strain>
    </source>
</reference>
<dbReference type="PANTHER" id="PTHR12652:SF25">
    <property type="entry name" value="MICROBODY (PEROXISOME) PROLIFERATION PROTEIN PEROXIN 11C (EUROFUNG)"/>
    <property type="match status" value="1"/>
</dbReference>
<keyword evidence="3" id="KW-0576">Peroxisome</keyword>
<name>A0AAD9DHV4_9STRA</name>
<feature type="region of interest" description="Disordered" evidence="5">
    <location>
        <begin position="1"/>
        <end position="51"/>
    </location>
</feature>
<dbReference type="Pfam" id="PF05648">
    <property type="entry name" value="PEX11"/>
    <property type="match status" value="1"/>
</dbReference>
<dbReference type="PANTHER" id="PTHR12652">
    <property type="entry name" value="PEROXISOMAL BIOGENESIS FACTOR 11"/>
    <property type="match status" value="1"/>
</dbReference>
<sequence>MPPLRQRKPGNTADEDDSSEHQEDGGVSNGQQAQNKPLSNPPPTPAPSPLLDTVCTFGAQTFTTDQGLKIIQWSSWAIAYLTASSRQHKETLSPALQKLSGEVSFTRYVLRFYGFFQSLEGYRSGSWAGGSWDNPKIAKIAKYLMAGSMLFYYPLEHVAYAGWQLPTLSKFSRDNANKMSALSCIFWTTYIIGDFWASCLKWNELKKKLNDLGRLLAIKKRDDDKAGMMEVEKEQHAVAKRIRIVKLQVVRCLLFILPSVNWSLPNWATNPLLGELPLNGLMLAEAYTSVYQTLVGMRG</sequence>
<accession>A0AAD9DHV4</accession>
<dbReference type="AlphaFoldDB" id="A0AAD9DHV4"/>
<gene>
    <name evidence="6" type="ORF">QTG54_002795</name>
</gene>
<evidence type="ECO:0000256" key="3">
    <source>
        <dbReference type="ARBA" id="ARBA00023140"/>
    </source>
</evidence>
<organism evidence="6 7">
    <name type="scientific">Skeletonema marinoi</name>
    <dbReference type="NCBI Taxonomy" id="267567"/>
    <lineage>
        <taxon>Eukaryota</taxon>
        <taxon>Sar</taxon>
        <taxon>Stramenopiles</taxon>
        <taxon>Ochrophyta</taxon>
        <taxon>Bacillariophyta</taxon>
        <taxon>Coscinodiscophyceae</taxon>
        <taxon>Thalassiosirophycidae</taxon>
        <taxon>Thalassiosirales</taxon>
        <taxon>Skeletonemataceae</taxon>
        <taxon>Skeletonema</taxon>
        <taxon>Skeletonema marinoi-dohrnii complex</taxon>
    </lineage>
</organism>
<dbReference type="Proteomes" id="UP001224775">
    <property type="component" value="Unassembled WGS sequence"/>
</dbReference>
<evidence type="ECO:0000256" key="2">
    <source>
        <dbReference type="ARBA" id="ARBA00023136"/>
    </source>
</evidence>
<protein>
    <submittedName>
        <fullName evidence="6">Peroxisome biogenesis factor 11</fullName>
    </submittedName>
</protein>